<keyword evidence="3" id="KW-1185">Reference proteome</keyword>
<dbReference type="Proteomes" id="UP000230002">
    <property type="component" value="Unassembled WGS sequence"/>
</dbReference>
<evidence type="ECO:0000313" key="2">
    <source>
        <dbReference type="EMBL" id="PIL35627.1"/>
    </source>
</evidence>
<organism evidence="2 3">
    <name type="scientific">Ganoderma sinense ZZ0214-1</name>
    <dbReference type="NCBI Taxonomy" id="1077348"/>
    <lineage>
        <taxon>Eukaryota</taxon>
        <taxon>Fungi</taxon>
        <taxon>Dikarya</taxon>
        <taxon>Basidiomycota</taxon>
        <taxon>Agaricomycotina</taxon>
        <taxon>Agaricomycetes</taxon>
        <taxon>Polyporales</taxon>
        <taxon>Polyporaceae</taxon>
        <taxon>Ganoderma</taxon>
    </lineage>
</organism>
<dbReference type="OrthoDB" id="2507647at2759"/>
<sequence>MGFGGAILALNRQSALEEANRRERDARSNAFNLPSFTEMFRRMTGGLADSGAPESAVAGASSGRTRWQRLWPWAFEEPDADVGRNLSLSPGVSDDDVLFDLPLPPLGGPYLSLEKPIHWRPEYTHPDKAVPGFTHDFAPAEGDQSSVSGSASPIIVLDEDEAGPSNAGSSSASASAVETTLVCARCLDPLVLAAPNGASEDERKKCRVWALRCGHMLDGKCIAELYAPPPPAPVSEEERVTDVKGKGKGKARADPDAPPAEPLANGQLDEPAASSTDRKGKRKAVEPLESESPSPSKRARFAESAESEGNSIRSRLRSHARLAAAPDTAPSEAASVATDTQPSPPRRSRRSGPSGSGSGSGTGRGKGKGKGKARAVKKPAIEAEHEWKCPVPGCGRVHYGVRVQGEWKNDEGRGAIALFV</sequence>
<dbReference type="AlphaFoldDB" id="A0A2G8SPC5"/>
<proteinExistence type="predicted"/>
<feature type="compositionally biased region" description="Basic residues" evidence="1">
    <location>
        <begin position="365"/>
        <end position="377"/>
    </location>
</feature>
<evidence type="ECO:0000256" key="1">
    <source>
        <dbReference type="SAM" id="MobiDB-lite"/>
    </source>
</evidence>
<protein>
    <submittedName>
        <fullName evidence="2">Uncharacterized protein</fullName>
    </submittedName>
</protein>
<reference evidence="2 3" key="1">
    <citation type="journal article" date="2015" name="Sci. Rep.">
        <title>Chromosome-level genome map provides insights into diverse defense mechanisms in the medicinal fungus Ganoderma sinense.</title>
        <authorList>
            <person name="Zhu Y."/>
            <person name="Xu J."/>
            <person name="Sun C."/>
            <person name="Zhou S."/>
            <person name="Xu H."/>
            <person name="Nelson D.R."/>
            <person name="Qian J."/>
            <person name="Song J."/>
            <person name="Luo H."/>
            <person name="Xiang L."/>
            <person name="Li Y."/>
            <person name="Xu Z."/>
            <person name="Ji A."/>
            <person name="Wang L."/>
            <person name="Lu S."/>
            <person name="Hayward A."/>
            <person name="Sun W."/>
            <person name="Li X."/>
            <person name="Schwartz D.C."/>
            <person name="Wang Y."/>
            <person name="Chen S."/>
        </authorList>
    </citation>
    <scope>NUCLEOTIDE SEQUENCE [LARGE SCALE GENOMIC DNA]</scope>
    <source>
        <strain evidence="2 3">ZZ0214-1</strain>
    </source>
</reference>
<feature type="compositionally biased region" description="Low complexity" evidence="1">
    <location>
        <begin position="321"/>
        <end position="335"/>
    </location>
</feature>
<dbReference type="STRING" id="1077348.A0A2G8SPC5"/>
<feature type="region of interest" description="Disordered" evidence="1">
    <location>
        <begin position="226"/>
        <end position="380"/>
    </location>
</feature>
<accession>A0A2G8SPC5</accession>
<name>A0A2G8SPC5_9APHY</name>
<evidence type="ECO:0000313" key="3">
    <source>
        <dbReference type="Proteomes" id="UP000230002"/>
    </source>
</evidence>
<feature type="compositionally biased region" description="Gly residues" evidence="1">
    <location>
        <begin position="354"/>
        <end position="364"/>
    </location>
</feature>
<dbReference type="EMBL" id="AYKW01000003">
    <property type="protein sequence ID" value="PIL35627.1"/>
    <property type="molecule type" value="Genomic_DNA"/>
</dbReference>
<gene>
    <name evidence="2" type="ORF">GSI_02355</name>
</gene>
<feature type="compositionally biased region" description="Basic and acidic residues" evidence="1">
    <location>
        <begin position="236"/>
        <end position="255"/>
    </location>
</feature>
<comment type="caution">
    <text evidence="2">The sequence shown here is derived from an EMBL/GenBank/DDBJ whole genome shotgun (WGS) entry which is preliminary data.</text>
</comment>